<organism evidence="2 3">
    <name type="scientific">Tilletiaria anomala (strain ATCC 24038 / CBS 436.72 / UBC 951)</name>
    <dbReference type="NCBI Taxonomy" id="1037660"/>
    <lineage>
        <taxon>Eukaryota</taxon>
        <taxon>Fungi</taxon>
        <taxon>Dikarya</taxon>
        <taxon>Basidiomycota</taxon>
        <taxon>Ustilaginomycotina</taxon>
        <taxon>Exobasidiomycetes</taxon>
        <taxon>Georgefischeriales</taxon>
        <taxon>Tilletiariaceae</taxon>
        <taxon>Tilletiaria</taxon>
    </lineage>
</organism>
<reference evidence="2 3" key="1">
    <citation type="submission" date="2014-05" db="EMBL/GenBank/DDBJ databases">
        <title>Draft genome sequence of a rare smut relative, Tilletiaria anomala UBC 951.</title>
        <authorList>
            <consortium name="DOE Joint Genome Institute"/>
            <person name="Toome M."/>
            <person name="Kuo A."/>
            <person name="Henrissat B."/>
            <person name="Lipzen A."/>
            <person name="Tritt A."/>
            <person name="Yoshinaga Y."/>
            <person name="Zane M."/>
            <person name="Barry K."/>
            <person name="Grigoriev I.V."/>
            <person name="Spatafora J.W."/>
            <person name="Aimea M.C."/>
        </authorList>
    </citation>
    <scope>NUCLEOTIDE SEQUENCE [LARGE SCALE GENOMIC DNA]</scope>
    <source>
        <strain evidence="2 3">UBC 951</strain>
    </source>
</reference>
<feature type="compositionally biased region" description="Polar residues" evidence="1">
    <location>
        <begin position="156"/>
        <end position="176"/>
    </location>
</feature>
<feature type="region of interest" description="Disordered" evidence="1">
    <location>
        <begin position="295"/>
        <end position="353"/>
    </location>
</feature>
<feature type="region of interest" description="Disordered" evidence="1">
    <location>
        <begin position="679"/>
        <end position="709"/>
    </location>
</feature>
<feature type="compositionally biased region" description="Polar residues" evidence="1">
    <location>
        <begin position="125"/>
        <end position="136"/>
    </location>
</feature>
<evidence type="ECO:0000256" key="1">
    <source>
        <dbReference type="SAM" id="MobiDB-lite"/>
    </source>
</evidence>
<comment type="caution">
    <text evidence="2">The sequence shown here is derived from an EMBL/GenBank/DDBJ whole genome shotgun (WGS) entry which is preliminary data.</text>
</comment>
<dbReference type="RefSeq" id="XP_013240685.1">
    <property type="nucleotide sequence ID" value="XM_013385231.1"/>
</dbReference>
<dbReference type="InParanoid" id="A0A066VDI6"/>
<feature type="compositionally biased region" description="Low complexity" evidence="1">
    <location>
        <begin position="145"/>
        <end position="155"/>
    </location>
</feature>
<accession>A0A066VDI6</accession>
<sequence>MPAPARDKSKGKARAVDPVTARTSPSPSASQPHSLYSAQEPSPSQRKKRGRKPGQSIKSRRVLRLNDDPFDSYASFAYGRAPANTAEGEAPPPSLRPIDNEDPFWFFTARQLRRQSGSSGRHELSQSTRDNTQVGGDQNEEGSEQAESSSSAGAQLQNGVAASTSVQSPASTSTTVPRWMASLTAEEIQSRYLYRALEPDILCLMPNSDLMKSIHAYAAQLYAAAGFLSETDSLRSQPHPLPSDRKAQKRKPKQKRQKMQTRKRRQKKAIVVEGNAAAGKTAESFDEWRVERNQVGGARDSDRNGVSDAEAVPGGSQPDTAKECEEQPEFNSSSSDVSDYGSIGSECDDDTDLVEGDPWSEYIRALEAATRAKRKLQRIDGRVHAYRSSRAQGRVSIRRGSLQAGDTDPGGVENENSDDDASEGGFLPEEDEENQLQELQALQAHRSRRAAGWQRSREELLRTMQHANQARGRPKAVVSHAHLSPPRSSQPIAEQMSEARVLMHPHEDYDDIEDLPLAATAASLHSSFGTGKTQSVNMNRTLDGSALVALAIFVEECIAADLPLQVHDQLTDDDTGHQRTGGGADMHEHHINPDLLSFFSSAVFQNQVFPGVEALPLVTAPDRVQGDIASASRRQQDVTQVRRQEKRRMITAASPERLFLGSVSGHNSAGRDEIDVLAEVADEDGNVSEDGRPSHQATSSAGEVSDGFV</sequence>
<evidence type="ECO:0000313" key="2">
    <source>
        <dbReference type="EMBL" id="KDN38328.1"/>
    </source>
</evidence>
<dbReference type="AlphaFoldDB" id="A0A066VDI6"/>
<protein>
    <submittedName>
        <fullName evidence="2">Uncharacterized protein</fullName>
    </submittedName>
</protein>
<feature type="compositionally biased region" description="Basic and acidic residues" evidence="1">
    <location>
        <begin position="1"/>
        <end position="10"/>
    </location>
</feature>
<feature type="region of interest" description="Disordered" evidence="1">
    <location>
        <begin position="1"/>
        <end position="176"/>
    </location>
</feature>
<feature type="compositionally biased region" description="Basic residues" evidence="1">
    <location>
        <begin position="247"/>
        <end position="268"/>
    </location>
</feature>
<feature type="compositionally biased region" description="Acidic residues" evidence="1">
    <location>
        <begin position="415"/>
        <end position="433"/>
    </location>
</feature>
<dbReference type="Proteomes" id="UP000027361">
    <property type="component" value="Unassembled WGS sequence"/>
</dbReference>
<feature type="region of interest" description="Disordered" evidence="1">
    <location>
        <begin position="386"/>
        <end position="433"/>
    </location>
</feature>
<evidence type="ECO:0000313" key="3">
    <source>
        <dbReference type="Proteomes" id="UP000027361"/>
    </source>
</evidence>
<dbReference type="HOGENOM" id="CLU_389420_0_0_1"/>
<feature type="region of interest" description="Disordered" evidence="1">
    <location>
        <begin position="233"/>
        <end position="276"/>
    </location>
</feature>
<gene>
    <name evidence="2" type="ORF">K437DRAFT_296374</name>
</gene>
<dbReference type="GeneID" id="25267314"/>
<feature type="compositionally biased region" description="Low complexity" evidence="1">
    <location>
        <begin position="332"/>
        <end position="345"/>
    </location>
</feature>
<feature type="compositionally biased region" description="Basic residues" evidence="1">
    <location>
        <begin position="45"/>
        <end position="63"/>
    </location>
</feature>
<name>A0A066VDI6_TILAU</name>
<proteinExistence type="predicted"/>
<feature type="compositionally biased region" description="Polar residues" evidence="1">
    <location>
        <begin position="21"/>
        <end position="44"/>
    </location>
</feature>
<dbReference type="EMBL" id="JMSN01000120">
    <property type="protein sequence ID" value="KDN38328.1"/>
    <property type="molecule type" value="Genomic_DNA"/>
</dbReference>
<keyword evidence="3" id="KW-1185">Reference proteome</keyword>